<dbReference type="AlphaFoldDB" id="A0ABD5LRA2"/>
<keyword evidence="1" id="KW-0812">Transmembrane</keyword>
<sequence>MRTLTQLKPNTLTRLYALFLLFMAISLFLYAYSYFDTWLESKKMPLITRLISLLLKLKITAITLTNYSSYQTKLMINPLSAFKNQSGQTTL</sequence>
<organism evidence="2">
    <name type="scientific">Proteus mirabilis</name>
    <dbReference type="NCBI Taxonomy" id="584"/>
    <lineage>
        <taxon>Bacteria</taxon>
        <taxon>Pseudomonadati</taxon>
        <taxon>Pseudomonadota</taxon>
        <taxon>Gammaproteobacteria</taxon>
        <taxon>Enterobacterales</taxon>
        <taxon>Morganellaceae</taxon>
        <taxon>Proteus</taxon>
    </lineage>
</organism>
<evidence type="ECO:0000256" key="1">
    <source>
        <dbReference type="SAM" id="Phobius"/>
    </source>
</evidence>
<evidence type="ECO:0000313" key="2">
    <source>
        <dbReference type="EMBL" id="MEY2343880.1"/>
    </source>
</evidence>
<gene>
    <name evidence="2" type="ORF">I3679_005305</name>
</gene>
<name>A0ABD5LRA2_PROMI</name>
<dbReference type="EMBL" id="JADQCH020000001">
    <property type="protein sequence ID" value="MEY2343880.1"/>
    <property type="molecule type" value="Genomic_DNA"/>
</dbReference>
<keyword evidence="1" id="KW-1133">Transmembrane helix</keyword>
<reference evidence="2" key="1">
    <citation type="submission" date="2021-05" db="EMBL/GenBank/DDBJ databases">
        <title>First report of NDM-5 and VEB-6 producing Proteus mirabilis isolated from blood of a sepsis patient in Kolkata, India.</title>
        <authorList>
            <person name="Halder G."/>
            <person name="Chaudhuri B."/>
            <person name="Dutta S."/>
        </authorList>
    </citation>
    <scope>NUCLEOTIDE SEQUENCE [LARGE SCALE GENOMIC DNA]</scope>
    <source>
        <strain evidence="2">7049</strain>
    </source>
</reference>
<accession>A0ABD5LRA2</accession>
<comment type="caution">
    <text evidence="2">The sequence shown here is derived from an EMBL/GenBank/DDBJ whole genome shotgun (WGS) entry which is preliminary data.</text>
</comment>
<protein>
    <submittedName>
        <fullName evidence="2">Uncharacterized protein</fullName>
    </submittedName>
</protein>
<proteinExistence type="predicted"/>
<feature type="transmembrane region" description="Helical" evidence="1">
    <location>
        <begin position="47"/>
        <end position="67"/>
    </location>
</feature>
<keyword evidence="1" id="KW-0472">Membrane</keyword>
<feature type="transmembrane region" description="Helical" evidence="1">
    <location>
        <begin position="12"/>
        <end position="35"/>
    </location>
</feature>